<evidence type="ECO:0000256" key="2">
    <source>
        <dbReference type="SAM" id="MobiDB-lite"/>
    </source>
</evidence>
<proteinExistence type="predicted"/>
<dbReference type="EMBL" id="CAXAMN010029072">
    <property type="protein sequence ID" value="CAK9118664.1"/>
    <property type="molecule type" value="Genomic_DNA"/>
</dbReference>
<keyword evidence="1" id="KW-0175">Coiled coil</keyword>
<evidence type="ECO:0000259" key="3">
    <source>
        <dbReference type="PROSITE" id="PS50222"/>
    </source>
</evidence>
<feature type="compositionally biased region" description="Basic and acidic residues" evidence="2">
    <location>
        <begin position="155"/>
        <end position="164"/>
    </location>
</feature>
<dbReference type="InterPro" id="IPR011992">
    <property type="entry name" value="EF-hand-dom_pair"/>
</dbReference>
<dbReference type="Proteomes" id="UP001642484">
    <property type="component" value="Unassembled WGS sequence"/>
</dbReference>
<evidence type="ECO:0000313" key="5">
    <source>
        <dbReference type="Proteomes" id="UP001642484"/>
    </source>
</evidence>
<comment type="caution">
    <text evidence="4">The sequence shown here is derived from an EMBL/GenBank/DDBJ whole genome shotgun (WGS) entry which is preliminary data.</text>
</comment>
<dbReference type="InterPro" id="IPR002048">
    <property type="entry name" value="EF_hand_dom"/>
</dbReference>
<evidence type="ECO:0000313" key="4">
    <source>
        <dbReference type="EMBL" id="CAK9118664.1"/>
    </source>
</evidence>
<dbReference type="SMART" id="SM00054">
    <property type="entry name" value="EFh"/>
    <property type="match status" value="1"/>
</dbReference>
<feature type="compositionally biased region" description="Polar residues" evidence="2">
    <location>
        <begin position="121"/>
        <end position="154"/>
    </location>
</feature>
<gene>
    <name evidence="4" type="ORF">CCMP2556_LOCUS55687</name>
</gene>
<keyword evidence="5" id="KW-1185">Reference proteome</keyword>
<dbReference type="PROSITE" id="PS50222">
    <property type="entry name" value="EF_HAND_2"/>
    <property type="match status" value="1"/>
</dbReference>
<feature type="coiled-coil region" evidence="1">
    <location>
        <begin position="62"/>
        <end position="89"/>
    </location>
</feature>
<accession>A0ABP0T2J6</accession>
<feature type="region of interest" description="Disordered" evidence="2">
    <location>
        <begin position="114"/>
        <end position="166"/>
    </location>
</feature>
<dbReference type="Gene3D" id="1.10.238.10">
    <property type="entry name" value="EF-hand"/>
    <property type="match status" value="1"/>
</dbReference>
<feature type="domain" description="EF-hand" evidence="3">
    <location>
        <begin position="15"/>
        <end position="50"/>
    </location>
</feature>
<organism evidence="4 5">
    <name type="scientific">Durusdinium trenchii</name>
    <dbReference type="NCBI Taxonomy" id="1381693"/>
    <lineage>
        <taxon>Eukaryota</taxon>
        <taxon>Sar</taxon>
        <taxon>Alveolata</taxon>
        <taxon>Dinophyceae</taxon>
        <taxon>Suessiales</taxon>
        <taxon>Symbiodiniaceae</taxon>
        <taxon>Durusdinium</taxon>
    </lineage>
</organism>
<sequence length="180" mass="20343">MLSGGFNMAVQQGPLPLTEADRIFDLFDTDHDGQLLPEEFQLASRVMRGELPLEIALVWNNQQAMKKHINQMQSELKEMKEMLTNLVAAPHARPQKPKLAKTVRTFEARGWPVQEEANLKSPKSTPPVQSLQSTQCTPDSNFSNSLSSYGMTGQTHEDRKRDEGPIYIVEASEDDWCQLM</sequence>
<reference evidence="4 5" key="1">
    <citation type="submission" date="2024-02" db="EMBL/GenBank/DDBJ databases">
        <authorList>
            <person name="Chen Y."/>
            <person name="Shah S."/>
            <person name="Dougan E. K."/>
            <person name="Thang M."/>
            <person name="Chan C."/>
        </authorList>
    </citation>
    <scope>NUCLEOTIDE SEQUENCE [LARGE SCALE GENOMIC DNA]</scope>
</reference>
<evidence type="ECO:0000256" key="1">
    <source>
        <dbReference type="SAM" id="Coils"/>
    </source>
</evidence>
<dbReference type="SUPFAM" id="SSF47473">
    <property type="entry name" value="EF-hand"/>
    <property type="match status" value="1"/>
</dbReference>
<protein>
    <recommendedName>
        <fullName evidence="3">EF-hand domain-containing protein</fullName>
    </recommendedName>
</protein>
<name>A0ABP0T2J6_9DINO</name>